<reference evidence="1" key="1">
    <citation type="submission" date="2020-11" db="EMBL/GenBank/DDBJ databases">
        <authorList>
            <person name="Davenport K.M."/>
            <person name="Bickhart D.M."/>
            <person name="Smith T.P.L."/>
            <person name="Murdoch B.M."/>
            <person name="Rosen B.D."/>
        </authorList>
    </citation>
    <scope>NUCLEOTIDE SEQUENCE [LARGE SCALE GENOMIC DNA]</scope>
    <source>
        <strain evidence="1">OAR_USU_Benz2616</strain>
    </source>
</reference>
<organism evidence="1">
    <name type="scientific">Ovis aries</name>
    <name type="common">Sheep</name>
    <dbReference type="NCBI Taxonomy" id="9940"/>
    <lineage>
        <taxon>Eukaryota</taxon>
        <taxon>Metazoa</taxon>
        <taxon>Chordata</taxon>
        <taxon>Craniata</taxon>
        <taxon>Vertebrata</taxon>
        <taxon>Euteleostomi</taxon>
        <taxon>Mammalia</taxon>
        <taxon>Eutheria</taxon>
        <taxon>Laurasiatheria</taxon>
        <taxon>Artiodactyla</taxon>
        <taxon>Ruminantia</taxon>
        <taxon>Pecora</taxon>
        <taxon>Bovidae</taxon>
        <taxon>Caprinae</taxon>
        <taxon>Ovis</taxon>
    </lineage>
</organism>
<sequence>MKSYREQWTWDVGLSPRKQNQDLNEGAGTMAKFFSLGLLLASIWTTRLLVQGSLRSEELSVSGPCRIMGVTLVTKKTQPLLNFTEAQQACRLVGLTLASQDQVEEARKFGFETCSYGWVKNQFVVIPRIISNPKCGKSGVGVVIWRSSLGSRHRAYCHNSSDTWINSCFPEIITTDDPLFNTETEIYTTKMTVSDSTHLALSTDGPDYVTTTVAPPLASTSTPRKRKLICITEAFMETSTTATEKESDIQNRPAFKNEAVGFGGVPTALLVLALLFFAAAAGLAVCYVKRYVKAFPFTNKNQQKEMIETKVVKEEKADDSNPNEESKKMNKKPEEPKSPPKTTVRCLEAEV</sequence>
<reference evidence="1" key="3">
    <citation type="submission" date="2025-09" db="UniProtKB">
        <authorList>
            <consortium name="Ensembl"/>
        </authorList>
    </citation>
    <scope>IDENTIFICATION</scope>
</reference>
<reference evidence="1" key="2">
    <citation type="submission" date="2025-08" db="UniProtKB">
        <authorList>
            <consortium name="Ensembl"/>
        </authorList>
    </citation>
    <scope>IDENTIFICATION</scope>
</reference>
<evidence type="ECO:0000313" key="1">
    <source>
        <dbReference type="Ensembl" id="ENSOARP00020061493.1"/>
    </source>
</evidence>
<name>A0AC11EQP0_SHEEP</name>
<accession>A0AC11EQP0</accession>
<gene>
    <name evidence="1" type="primary">LYVE1</name>
</gene>
<proteinExistence type="predicted"/>
<protein>
    <submittedName>
        <fullName evidence="1">Lymphatic vessel endothelial hyaluronan receptor 1</fullName>
    </submittedName>
</protein>
<dbReference type="Ensembl" id="ENSOART00020056077.1">
    <property type="protein sequence ID" value="ENSOARP00020061493.1"/>
    <property type="gene ID" value="ENSOARG00020016111.2"/>
</dbReference>